<sequence>MKSKQKVMFIFLTLIPALILQPSEAQSDICPYDSTYGVLDKVPGCSDAVKLVSYNDPRSLTRDCCKQVRTLPDCLLIISAERAERTTIFISICIKIFPGSIL</sequence>
<feature type="chain" id="PRO_5043762400" description="Prolamin-like domain-containing protein" evidence="1">
    <location>
        <begin position="26"/>
        <end position="102"/>
    </location>
</feature>
<evidence type="ECO:0008006" key="4">
    <source>
        <dbReference type="Google" id="ProtNLM"/>
    </source>
</evidence>
<proteinExistence type="predicted"/>
<keyword evidence="3" id="KW-1185">Reference proteome</keyword>
<keyword evidence="1" id="KW-0732">Signal</keyword>
<dbReference type="AlphaFoldDB" id="A0AAU9SB61"/>
<dbReference type="Proteomes" id="UP000836841">
    <property type="component" value="Chromosome 4"/>
</dbReference>
<feature type="signal peptide" evidence="1">
    <location>
        <begin position="1"/>
        <end position="25"/>
    </location>
</feature>
<evidence type="ECO:0000313" key="2">
    <source>
        <dbReference type="EMBL" id="CAH2061566.1"/>
    </source>
</evidence>
<organism evidence="2 3">
    <name type="scientific">Thlaspi arvense</name>
    <name type="common">Field penny-cress</name>
    <dbReference type="NCBI Taxonomy" id="13288"/>
    <lineage>
        <taxon>Eukaryota</taxon>
        <taxon>Viridiplantae</taxon>
        <taxon>Streptophyta</taxon>
        <taxon>Embryophyta</taxon>
        <taxon>Tracheophyta</taxon>
        <taxon>Spermatophyta</taxon>
        <taxon>Magnoliopsida</taxon>
        <taxon>eudicotyledons</taxon>
        <taxon>Gunneridae</taxon>
        <taxon>Pentapetalae</taxon>
        <taxon>rosids</taxon>
        <taxon>malvids</taxon>
        <taxon>Brassicales</taxon>
        <taxon>Brassicaceae</taxon>
        <taxon>Thlaspideae</taxon>
        <taxon>Thlaspi</taxon>
    </lineage>
</organism>
<evidence type="ECO:0000256" key="1">
    <source>
        <dbReference type="SAM" id="SignalP"/>
    </source>
</evidence>
<dbReference type="EMBL" id="OU466860">
    <property type="protein sequence ID" value="CAH2061566.1"/>
    <property type="molecule type" value="Genomic_DNA"/>
</dbReference>
<evidence type="ECO:0000313" key="3">
    <source>
        <dbReference type="Proteomes" id="UP000836841"/>
    </source>
</evidence>
<accession>A0AAU9SB61</accession>
<protein>
    <recommendedName>
        <fullName evidence="4">Prolamin-like domain-containing protein</fullName>
    </recommendedName>
</protein>
<reference evidence="2 3" key="1">
    <citation type="submission" date="2022-03" db="EMBL/GenBank/DDBJ databases">
        <authorList>
            <person name="Nunn A."/>
            <person name="Chopra R."/>
            <person name="Nunn A."/>
            <person name="Contreras Garrido A."/>
        </authorList>
    </citation>
    <scope>NUCLEOTIDE SEQUENCE [LARGE SCALE GENOMIC DNA]</scope>
</reference>
<name>A0AAU9SB61_THLAR</name>
<gene>
    <name evidence="2" type="ORF">TAV2_LOCUS14766</name>
</gene>